<protein>
    <submittedName>
        <fullName evidence="5">Regulatory protein, luxR family</fullName>
    </submittedName>
</protein>
<dbReference type="InterPro" id="IPR029016">
    <property type="entry name" value="GAF-like_dom_sf"/>
</dbReference>
<dbReference type="PRINTS" id="PR00038">
    <property type="entry name" value="HTHLUXR"/>
</dbReference>
<dbReference type="Pfam" id="PF00196">
    <property type="entry name" value="GerE"/>
    <property type="match status" value="1"/>
</dbReference>
<keyword evidence="6" id="KW-1185">Reference proteome</keyword>
<gene>
    <name evidence="5" type="ORF">SAMN05421834_101346</name>
</gene>
<dbReference type="SUPFAM" id="SSF55781">
    <property type="entry name" value="GAF domain-like"/>
    <property type="match status" value="1"/>
</dbReference>
<dbReference type="PROSITE" id="PS50043">
    <property type="entry name" value="HTH_LUXR_2"/>
    <property type="match status" value="1"/>
</dbReference>
<dbReference type="SMART" id="SM00421">
    <property type="entry name" value="HTH_LUXR"/>
    <property type="match status" value="1"/>
</dbReference>
<evidence type="ECO:0000256" key="1">
    <source>
        <dbReference type="ARBA" id="ARBA00023015"/>
    </source>
</evidence>
<feature type="domain" description="HTH luxR-type" evidence="4">
    <location>
        <begin position="192"/>
        <end position="256"/>
    </location>
</feature>
<accession>A0A1N6Q731</accession>
<dbReference type="CDD" id="cd06170">
    <property type="entry name" value="LuxR_C_like"/>
    <property type="match status" value="1"/>
</dbReference>
<keyword evidence="3" id="KW-0804">Transcription</keyword>
<evidence type="ECO:0000256" key="3">
    <source>
        <dbReference type="ARBA" id="ARBA00023163"/>
    </source>
</evidence>
<dbReference type="EMBL" id="FTNC01000001">
    <property type="protein sequence ID" value="SIQ12322.1"/>
    <property type="molecule type" value="Genomic_DNA"/>
</dbReference>
<proteinExistence type="predicted"/>
<dbReference type="InterPro" id="IPR016032">
    <property type="entry name" value="Sig_transdc_resp-reg_C-effctor"/>
</dbReference>
<dbReference type="OrthoDB" id="1137593at2"/>
<name>A0A1N6Q731_9FIRM</name>
<dbReference type="GO" id="GO:0006355">
    <property type="term" value="P:regulation of DNA-templated transcription"/>
    <property type="evidence" value="ECO:0007669"/>
    <property type="project" value="InterPro"/>
</dbReference>
<dbReference type="PANTHER" id="PTHR44688:SF16">
    <property type="entry name" value="DNA-BINDING TRANSCRIPTIONAL ACTIVATOR DEVR_DOSR"/>
    <property type="match status" value="1"/>
</dbReference>
<dbReference type="Gene3D" id="3.30.450.40">
    <property type="match status" value="1"/>
</dbReference>
<dbReference type="InterPro" id="IPR036388">
    <property type="entry name" value="WH-like_DNA-bd_sf"/>
</dbReference>
<dbReference type="GO" id="GO:0003677">
    <property type="term" value="F:DNA binding"/>
    <property type="evidence" value="ECO:0007669"/>
    <property type="project" value="UniProtKB-KW"/>
</dbReference>
<evidence type="ECO:0000313" key="6">
    <source>
        <dbReference type="Proteomes" id="UP000185669"/>
    </source>
</evidence>
<sequence>MSFNQKEINWKLLFDFIYETGKIVDLQFYSYNFLKKLNNIIPFYGANFFLFDENEDLLQDPICFNISKLALNSYNDYYHKLDDIRKIAFNQVEPIRSTDLMNYKSWSKTEYFNDFLAKNNLYYSCGIDIHFENKLLGTISLFRSQKDNNFTLTDLIYLELISKQCSNHLHKLFTIENLKNKKSKRKNSLLKIAANRYNLTNREREVLKLLIEGKNNQEIAENLFISVNTIKKHLSNIFNKTEVNNRTELTSMIFKF</sequence>
<dbReference type="STRING" id="56779.SAMN05421834_101346"/>
<dbReference type="InterPro" id="IPR000792">
    <property type="entry name" value="Tscrpt_reg_LuxR_C"/>
</dbReference>
<dbReference type="Proteomes" id="UP000185669">
    <property type="component" value="Unassembled WGS sequence"/>
</dbReference>
<keyword evidence="2" id="KW-0238">DNA-binding</keyword>
<evidence type="ECO:0000313" key="5">
    <source>
        <dbReference type="EMBL" id="SIQ12322.1"/>
    </source>
</evidence>
<dbReference type="PROSITE" id="PS00622">
    <property type="entry name" value="HTH_LUXR_1"/>
    <property type="match status" value="1"/>
</dbReference>
<dbReference type="AlphaFoldDB" id="A0A1N6Q731"/>
<evidence type="ECO:0000256" key="2">
    <source>
        <dbReference type="ARBA" id="ARBA00023125"/>
    </source>
</evidence>
<evidence type="ECO:0000259" key="4">
    <source>
        <dbReference type="PROSITE" id="PS50043"/>
    </source>
</evidence>
<dbReference type="RefSeq" id="WP_076543630.1">
    <property type="nucleotide sequence ID" value="NZ_FTNC01000001.1"/>
</dbReference>
<reference evidence="6" key="1">
    <citation type="submission" date="2017-01" db="EMBL/GenBank/DDBJ databases">
        <authorList>
            <person name="Varghese N."/>
            <person name="Submissions S."/>
        </authorList>
    </citation>
    <scope>NUCLEOTIDE SEQUENCE [LARGE SCALE GENOMIC DNA]</scope>
    <source>
        <strain evidence="6">ATCC 700103</strain>
    </source>
</reference>
<keyword evidence="1" id="KW-0805">Transcription regulation</keyword>
<organism evidence="5 6">
    <name type="scientific">Halanaerobium kushneri</name>
    <dbReference type="NCBI Taxonomy" id="56779"/>
    <lineage>
        <taxon>Bacteria</taxon>
        <taxon>Bacillati</taxon>
        <taxon>Bacillota</taxon>
        <taxon>Clostridia</taxon>
        <taxon>Halanaerobiales</taxon>
        <taxon>Halanaerobiaceae</taxon>
        <taxon>Halanaerobium</taxon>
    </lineage>
</organism>
<dbReference type="Gene3D" id="1.10.10.10">
    <property type="entry name" value="Winged helix-like DNA-binding domain superfamily/Winged helix DNA-binding domain"/>
    <property type="match status" value="1"/>
</dbReference>
<dbReference type="PANTHER" id="PTHR44688">
    <property type="entry name" value="DNA-BINDING TRANSCRIPTIONAL ACTIVATOR DEVR_DOSR"/>
    <property type="match status" value="1"/>
</dbReference>
<dbReference type="SUPFAM" id="SSF46894">
    <property type="entry name" value="C-terminal effector domain of the bipartite response regulators"/>
    <property type="match status" value="1"/>
</dbReference>